<accession>C6A1E8</accession>
<name>C6A1E8_THESM</name>
<dbReference type="HOGENOM" id="CLU_3245559_0_0_2"/>
<reference evidence="1 2" key="1">
    <citation type="journal article" date="2009" name="Appl. Environ. Microbiol.">
        <title>Metabolic versatility and indigenous origin of the archaeon Thermococcus sibiricus, isolated from a siberian oil reservoir, as revealed by genome analysis.</title>
        <authorList>
            <person name="Mardanov A.V."/>
            <person name="Ravin N.V."/>
            <person name="Svetlitchnyi V.A."/>
            <person name="Beletsky A.V."/>
            <person name="Miroshnichenko M.L."/>
            <person name="Bonch-Osmolovskaya E.A."/>
            <person name="Skryabin K.G."/>
        </authorList>
    </citation>
    <scope>NUCLEOTIDE SEQUENCE [LARGE SCALE GENOMIC DNA]</scope>
    <source>
        <strain evidence="2">DSM 12597 / MM 739</strain>
    </source>
</reference>
<keyword evidence="2" id="KW-1185">Reference proteome</keyword>
<dbReference type="EMBL" id="CP001463">
    <property type="protein sequence ID" value="ACS89443.1"/>
    <property type="molecule type" value="Genomic_DNA"/>
</dbReference>
<dbReference type="STRING" id="604354.TSIB_0377"/>
<evidence type="ECO:0000313" key="2">
    <source>
        <dbReference type="Proteomes" id="UP000009079"/>
    </source>
</evidence>
<proteinExistence type="predicted"/>
<evidence type="ECO:0000313" key="1">
    <source>
        <dbReference type="EMBL" id="ACS89443.1"/>
    </source>
</evidence>
<dbReference type="KEGG" id="tsi:TSIB_0377"/>
<dbReference type="AlphaFoldDB" id="C6A1E8"/>
<organism evidence="1 2">
    <name type="scientific">Thermococcus sibiricus (strain DSM 12597 / MM 739)</name>
    <dbReference type="NCBI Taxonomy" id="604354"/>
    <lineage>
        <taxon>Archaea</taxon>
        <taxon>Methanobacteriati</taxon>
        <taxon>Methanobacteriota</taxon>
        <taxon>Thermococci</taxon>
        <taxon>Thermococcales</taxon>
        <taxon>Thermococcaceae</taxon>
        <taxon>Thermococcus</taxon>
    </lineage>
</organism>
<protein>
    <submittedName>
        <fullName evidence="1">Uncharacterized protein</fullName>
    </submittedName>
</protein>
<gene>
    <name evidence="1" type="ordered locus">TSIB_0377</name>
</gene>
<dbReference type="Proteomes" id="UP000009079">
    <property type="component" value="Chromosome"/>
</dbReference>
<sequence length="42" mass="4883">MVIITFIVSPLGNIESQHKNLKFIPHIKIAEFFKIFSPSAYY</sequence>